<comment type="similarity">
    <text evidence="1">Belongs to the LysR transcriptional regulatory family.</text>
</comment>
<accession>A0A7W9ES38</accession>
<dbReference type="InterPro" id="IPR000847">
    <property type="entry name" value="LysR_HTH_N"/>
</dbReference>
<name>A0A7W9ES38_9SPHN</name>
<keyword evidence="4" id="KW-0010">Activator</keyword>
<dbReference type="GO" id="GO:0003700">
    <property type="term" value="F:DNA-binding transcription factor activity"/>
    <property type="evidence" value="ECO:0007669"/>
    <property type="project" value="InterPro"/>
</dbReference>
<dbReference type="Gene3D" id="3.40.190.10">
    <property type="entry name" value="Periplasmic binding protein-like II"/>
    <property type="match status" value="2"/>
</dbReference>
<reference evidence="7 8" key="1">
    <citation type="submission" date="2020-08" db="EMBL/GenBank/DDBJ databases">
        <title>Genomic Encyclopedia of Type Strains, Phase IV (KMG-IV): sequencing the most valuable type-strain genomes for metagenomic binning, comparative biology and taxonomic classification.</title>
        <authorList>
            <person name="Goeker M."/>
        </authorList>
    </citation>
    <scope>NUCLEOTIDE SEQUENCE [LARGE SCALE GENOMIC DNA]</scope>
    <source>
        <strain evidence="7 8">DSM 27163</strain>
    </source>
</reference>
<sequence>MAITEISLNLLRAFDAAARLGSFTEAAKDLFVTQAAVSHQVKALESWLGKSLFHRTSRGLMLTDEGLLLAPTVADALARIEQGIDLLRGGVARELLTVGVVGTFAVGFLMRHLPDFRRRFPHIELRLLTNNNKPDASTDSLDLSIRFGDGAWRSVEAVRVMAAPMAPLCPPAIAETLHHPADLARWPLLRSYRAQDWPAWFAAAGVPPVVARGPQFDTSIIMAQAALMGEGVALAPPAMFESELADGRLVQPFAVDVDVGAYWLTRPLARVERAAERAFAEWLIERAGERAGDRYPSIPFAFPHARAAV</sequence>
<organism evidence="7 8">
    <name type="scientific">Sphingopyxis panaciterrulae</name>
    <dbReference type="NCBI Taxonomy" id="462372"/>
    <lineage>
        <taxon>Bacteria</taxon>
        <taxon>Pseudomonadati</taxon>
        <taxon>Pseudomonadota</taxon>
        <taxon>Alphaproteobacteria</taxon>
        <taxon>Sphingomonadales</taxon>
        <taxon>Sphingomonadaceae</taxon>
        <taxon>Sphingopyxis</taxon>
    </lineage>
</organism>
<dbReference type="PRINTS" id="PR00039">
    <property type="entry name" value="HTHLYSR"/>
</dbReference>
<evidence type="ECO:0000256" key="5">
    <source>
        <dbReference type="ARBA" id="ARBA00023163"/>
    </source>
</evidence>
<dbReference type="FunFam" id="1.10.10.10:FF:000038">
    <property type="entry name" value="Glycine cleavage system transcriptional activator"/>
    <property type="match status" value="1"/>
</dbReference>
<dbReference type="EMBL" id="JACIJH010000004">
    <property type="protein sequence ID" value="MBB5706501.1"/>
    <property type="molecule type" value="Genomic_DNA"/>
</dbReference>
<evidence type="ECO:0000313" key="7">
    <source>
        <dbReference type="EMBL" id="MBB5706501.1"/>
    </source>
</evidence>
<dbReference type="GO" id="GO:0006351">
    <property type="term" value="P:DNA-templated transcription"/>
    <property type="evidence" value="ECO:0007669"/>
    <property type="project" value="TreeGrafter"/>
</dbReference>
<dbReference type="RefSeq" id="WP_184097448.1">
    <property type="nucleotide sequence ID" value="NZ_JACIJH010000004.1"/>
</dbReference>
<keyword evidence="8" id="KW-1185">Reference proteome</keyword>
<dbReference type="GO" id="GO:0043565">
    <property type="term" value="F:sequence-specific DNA binding"/>
    <property type="evidence" value="ECO:0007669"/>
    <property type="project" value="TreeGrafter"/>
</dbReference>
<proteinExistence type="inferred from homology"/>
<protein>
    <submittedName>
        <fullName evidence="7">LysR family transcriptional regulator of beta-lactamase</fullName>
    </submittedName>
</protein>
<dbReference type="SUPFAM" id="SSF53850">
    <property type="entry name" value="Periplasmic binding protein-like II"/>
    <property type="match status" value="1"/>
</dbReference>
<evidence type="ECO:0000256" key="4">
    <source>
        <dbReference type="ARBA" id="ARBA00023159"/>
    </source>
</evidence>
<gene>
    <name evidence="7" type="ORF">FHR21_001853</name>
</gene>
<dbReference type="InterPro" id="IPR058163">
    <property type="entry name" value="LysR-type_TF_proteobact-type"/>
</dbReference>
<keyword evidence="3" id="KW-0238">DNA-binding</keyword>
<evidence type="ECO:0000259" key="6">
    <source>
        <dbReference type="PROSITE" id="PS50931"/>
    </source>
</evidence>
<feature type="domain" description="HTH lysR-type" evidence="6">
    <location>
        <begin position="6"/>
        <end position="63"/>
    </location>
</feature>
<dbReference type="PANTHER" id="PTHR30537:SF70">
    <property type="entry name" value="HTH-TYPE TRANSCRIPTIONAL ACTIVATOR AMPR"/>
    <property type="match status" value="1"/>
</dbReference>
<evidence type="ECO:0000256" key="2">
    <source>
        <dbReference type="ARBA" id="ARBA00023015"/>
    </source>
</evidence>
<evidence type="ECO:0000256" key="1">
    <source>
        <dbReference type="ARBA" id="ARBA00009437"/>
    </source>
</evidence>
<dbReference type="PROSITE" id="PS50931">
    <property type="entry name" value="HTH_LYSR"/>
    <property type="match status" value="1"/>
</dbReference>
<dbReference type="AlphaFoldDB" id="A0A7W9ES38"/>
<dbReference type="SUPFAM" id="SSF46785">
    <property type="entry name" value="Winged helix' DNA-binding domain"/>
    <property type="match status" value="1"/>
</dbReference>
<dbReference type="Proteomes" id="UP000537161">
    <property type="component" value="Unassembled WGS sequence"/>
</dbReference>
<keyword evidence="5" id="KW-0804">Transcription</keyword>
<dbReference type="InterPro" id="IPR036390">
    <property type="entry name" value="WH_DNA-bd_sf"/>
</dbReference>
<keyword evidence="2" id="KW-0805">Transcription regulation</keyword>
<dbReference type="Pfam" id="PF00126">
    <property type="entry name" value="HTH_1"/>
    <property type="match status" value="1"/>
</dbReference>
<dbReference type="InterPro" id="IPR036388">
    <property type="entry name" value="WH-like_DNA-bd_sf"/>
</dbReference>
<dbReference type="InterPro" id="IPR005119">
    <property type="entry name" value="LysR_subst-bd"/>
</dbReference>
<comment type="caution">
    <text evidence="7">The sequence shown here is derived from an EMBL/GenBank/DDBJ whole genome shotgun (WGS) entry which is preliminary data.</text>
</comment>
<dbReference type="PANTHER" id="PTHR30537">
    <property type="entry name" value="HTH-TYPE TRANSCRIPTIONAL REGULATOR"/>
    <property type="match status" value="1"/>
</dbReference>
<evidence type="ECO:0000313" key="8">
    <source>
        <dbReference type="Proteomes" id="UP000537161"/>
    </source>
</evidence>
<dbReference type="Pfam" id="PF03466">
    <property type="entry name" value="LysR_substrate"/>
    <property type="match status" value="1"/>
</dbReference>
<evidence type="ECO:0000256" key="3">
    <source>
        <dbReference type="ARBA" id="ARBA00023125"/>
    </source>
</evidence>
<dbReference type="Gene3D" id="1.10.10.10">
    <property type="entry name" value="Winged helix-like DNA-binding domain superfamily/Winged helix DNA-binding domain"/>
    <property type="match status" value="1"/>
</dbReference>